<evidence type="ECO:0000256" key="7">
    <source>
        <dbReference type="ARBA" id="ARBA00022982"/>
    </source>
</evidence>
<accession>A0A1E5CAY7</accession>
<keyword evidence="2 9" id="KW-0597">Phosphoprotein</keyword>
<evidence type="ECO:0000256" key="4">
    <source>
        <dbReference type="ARBA" id="ARBA00022643"/>
    </source>
</evidence>
<evidence type="ECO:0000256" key="2">
    <source>
        <dbReference type="ARBA" id="ARBA00022553"/>
    </source>
</evidence>
<feature type="signal peptide" evidence="10">
    <location>
        <begin position="1"/>
        <end position="24"/>
    </location>
</feature>
<keyword evidence="9" id="KW-0472">Membrane</keyword>
<dbReference type="AlphaFoldDB" id="A0A1E5CAY7"/>
<evidence type="ECO:0000256" key="3">
    <source>
        <dbReference type="ARBA" id="ARBA00022630"/>
    </source>
</evidence>
<feature type="chain" id="PRO_5009172680" description="Ion-translocating oxidoreductase complex subunit G" evidence="10">
    <location>
        <begin position="25"/>
        <end position="210"/>
    </location>
</feature>
<evidence type="ECO:0000256" key="1">
    <source>
        <dbReference type="ARBA" id="ARBA00022448"/>
    </source>
</evidence>
<dbReference type="GO" id="GO:0010181">
    <property type="term" value="F:FMN binding"/>
    <property type="evidence" value="ECO:0007669"/>
    <property type="project" value="InterPro"/>
</dbReference>
<dbReference type="EMBL" id="AJWN02000032">
    <property type="protein sequence ID" value="OEE62694.1"/>
    <property type="molecule type" value="Genomic_DNA"/>
</dbReference>
<evidence type="ECO:0000256" key="9">
    <source>
        <dbReference type="HAMAP-Rule" id="MF_00479"/>
    </source>
</evidence>
<dbReference type="RefSeq" id="WP_016958378.1">
    <property type="nucleotide sequence ID" value="NZ_AJWN02000032.1"/>
</dbReference>
<dbReference type="GO" id="GO:0022900">
    <property type="term" value="P:electron transport chain"/>
    <property type="evidence" value="ECO:0007669"/>
    <property type="project" value="UniProtKB-UniRule"/>
</dbReference>
<keyword evidence="3 9" id="KW-0285">Flavoprotein</keyword>
<evidence type="ECO:0000256" key="8">
    <source>
        <dbReference type="ARBA" id="ARBA00022989"/>
    </source>
</evidence>
<feature type="modified residue" description="FMN phosphoryl threonine" evidence="9">
    <location>
        <position position="175"/>
    </location>
</feature>
<evidence type="ECO:0000256" key="10">
    <source>
        <dbReference type="SAM" id="SignalP"/>
    </source>
</evidence>
<keyword evidence="5 9" id="KW-0812">Transmembrane</keyword>
<sequence>MIRAMRNNGAILALAALLSTGLVAITNTLTKDTIAEQERLQLLQVLNQVIPKDLHDNALARQCTLVTNPALGTDAPMPVYVATKDGQPTALAIEAIAPDGYNGAIKVLVGIDTNNTVLGVRVLKHAETPGLGDKIDLNVSDWVLSFSDKPLEGADDKRWAVYKDGGQFDQFTGATITPRAVVNAARKAAWYAMQNIDTIARQPLDCGDAK</sequence>
<keyword evidence="6 9" id="KW-1278">Translocase</keyword>
<keyword evidence="10" id="KW-0732">Signal</keyword>
<dbReference type="PANTHER" id="PTHR36118">
    <property type="entry name" value="ION-TRANSLOCATING OXIDOREDUCTASE COMPLEX SUBUNIT G"/>
    <property type="match status" value="1"/>
</dbReference>
<reference evidence="12 13" key="1">
    <citation type="journal article" date="2012" name="Science">
        <title>Ecological populations of bacteria act as socially cohesive units of antibiotic production and resistance.</title>
        <authorList>
            <person name="Cordero O.X."/>
            <person name="Wildschutte H."/>
            <person name="Kirkup B."/>
            <person name="Proehl S."/>
            <person name="Ngo L."/>
            <person name="Hussain F."/>
            <person name="Le Roux F."/>
            <person name="Mincer T."/>
            <person name="Polz M.F."/>
        </authorList>
    </citation>
    <scope>NUCLEOTIDE SEQUENCE [LARGE SCALE GENOMIC DNA]</scope>
    <source>
        <strain evidence="12 13">FF-454</strain>
    </source>
</reference>
<keyword evidence="8 9" id="KW-1133">Transmembrane helix</keyword>
<dbReference type="InterPro" id="IPR010209">
    <property type="entry name" value="Ion_transpt_RnfG/RsxG"/>
</dbReference>
<evidence type="ECO:0000256" key="6">
    <source>
        <dbReference type="ARBA" id="ARBA00022967"/>
    </source>
</evidence>
<dbReference type="HAMAP" id="MF_00479">
    <property type="entry name" value="RsxG_RnfG"/>
    <property type="match status" value="1"/>
</dbReference>
<dbReference type="NCBIfam" id="NF002519">
    <property type="entry name" value="PRK01908.1"/>
    <property type="match status" value="1"/>
</dbReference>
<dbReference type="NCBIfam" id="TIGR01947">
    <property type="entry name" value="rnfG"/>
    <property type="match status" value="1"/>
</dbReference>
<organism evidence="12 13">
    <name type="scientific">Enterovibrio norvegicus FF-454</name>
    <dbReference type="NCBI Taxonomy" id="1185651"/>
    <lineage>
        <taxon>Bacteria</taxon>
        <taxon>Pseudomonadati</taxon>
        <taxon>Pseudomonadota</taxon>
        <taxon>Gammaproteobacteria</taxon>
        <taxon>Vibrionales</taxon>
        <taxon>Vibrionaceae</taxon>
        <taxon>Enterovibrio</taxon>
    </lineage>
</organism>
<proteinExistence type="inferred from homology"/>
<evidence type="ECO:0000259" key="11">
    <source>
        <dbReference type="SMART" id="SM00900"/>
    </source>
</evidence>
<dbReference type="InterPro" id="IPR007329">
    <property type="entry name" value="FMN-bd"/>
</dbReference>
<keyword evidence="13" id="KW-1185">Reference proteome</keyword>
<gene>
    <name evidence="9" type="primary">rnfG</name>
    <name evidence="12" type="ORF">A1OK_19070</name>
</gene>
<dbReference type="GO" id="GO:0009055">
    <property type="term" value="F:electron transfer activity"/>
    <property type="evidence" value="ECO:0007669"/>
    <property type="project" value="InterPro"/>
</dbReference>
<dbReference type="Pfam" id="PF04205">
    <property type="entry name" value="FMN_bind"/>
    <property type="match status" value="1"/>
</dbReference>
<dbReference type="Proteomes" id="UP000095039">
    <property type="component" value="Unassembled WGS sequence"/>
</dbReference>
<dbReference type="GO" id="GO:0005886">
    <property type="term" value="C:plasma membrane"/>
    <property type="evidence" value="ECO:0007669"/>
    <property type="project" value="UniProtKB-SubCell"/>
</dbReference>
<protein>
    <recommendedName>
        <fullName evidence="9">Ion-translocating oxidoreductase complex subunit G</fullName>
        <ecNumber evidence="9">7.-.-.-</ecNumber>
    </recommendedName>
    <alternativeName>
        <fullName evidence="9">Rnf electron transport complex subunit G</fullName>
    </alternativeName>
</protein>
<dbReference type="PIRSF" id="PIRSF006091">
    <property type="entry name" value="E_trnsport_RnfG"/>
    <property type="match status" value="1"/>
</dbReference>
<evidence type="ECO:0000313" key="12">
    <source>
        <dbReference type="EMBL" id="OEE62694.1"/>
    </source>
</evidence>
<feature type="domain" description="FMN-binding" evidence="11">
    <location>
        <begin position="100"/>
        <end position="192"/>
    </location>
</feature>
<comment type="similarity">
    <text evidence="9">Belongs to the RnfG family.</text>
</comment>
<evidence type="ECO:0000256" key="5">
    <source>
        <dbReference type="ARBA" id="ARBA00022692"/>
    </source>
</evidence>
<evidence type="ECO:0000313" key="13">
    <source>
        <dbReference type="Proteomes" id="UP000095039"/>
    </source>
</evidence>
<comment type="subcellular location">
    <subcellularLocation>
        <location evidence="9">Cell inner membrane</location>
        <topology evidence="9">Single-pass membrane protein</topology>
    </subcellularLocation>
</comment>
<comment type="subunit">
    <text evidence="9">The complex is composed of six subunits: RnfA, RnfB, RnfC, RnfD, RnfE and RnfG.</text>
</comment>
<keyword evidence="7 9" id="KW-0249">Electron transport</keyword>
<dbReference type="PANTHER" id="PTHR36118:SF1">
    <property type="entry name" value="ION-TRANSLOCATING OXIDOREDUCTASE COMPLEX SUBUNIT G"/>
    <property type="match status" value="1"/>
</dbReference>
<comment type="cofactor">
    <cofactor evidence="9">
        <name>FMN</name>
        <dbReference type="ChEBI" id="CHEBI:58210"/>
    </cofactor>
</comment>
<keyword evidence="1 9" id="KW-0813">Transport</keyword>
<keyword evidence="4 9" id="KW-0288">FMN</keyword>
<keyword evidence="9" id="KW-1003">Cell membrane</keyword>
<dbReference type="EC" id="7.-.-.-" evidence="9"/>
<name>A0A1E5CAY7_9GAMM</name>
<keyword evidence="9" id="KW-0997">Cell inner membrane</keyword>
<dbReference type="SMART" id="SM00900">
    <property type="entry name" value="FMN_bind"/>
    <property type="match status" value="1"/>
</dbReference>
<comment type="caution">
    <text evidence="12">The sequence shown here is derived from an EMBL/GenBank/DDBJ whole genome shotgun (WGS) entry which is preliminary data.</text>
</comment>
<comment type="function">
    <text evidence="9">Part of a membrane-bound complex that couples electron transfer with translocation of ions across the membrane.</text>
</comment>